<protein>
    <submittedName>
        <fullName evidence="2">(Fe-S)-binding protein</fullName>
    </submittedName>
</protein>
<evidence type="ECO:0000259" key="1">
    <source>
        <dbReference type="Pfam" id="PF02754"/>
    </source>
</evidence>
<dbReference type="PANTHER" id="PTHR43255:SF2">
    <property type="entry name" value="HETERODISULFIDE REDUCTASE RELATED PROTEIN"/>
    <property type="match status" value="1"/>
</dbReference>
<dbReference type="InterPro" id="IPR004017">
    <property type="entry name" value="Cys_rich_dom"/>
</dbReference>
<dbReference type="Pfam" id="PF02754">
    <property type="entry name" value="CCG"/>
    <property type="match status" value="1"/>
</dbReference>
<dbReference type="EMBL" id="CP029288">
    <property type="protein sequence ID" value="AWR96943.1"/>
    <property type="molecule type" value="Genomic_DNA"/>
</dbReference>
<dbReference type="PANTHER" id="PTHR43255">
    <property type="entry name" value="IRON-SULFUR-BINDING OXIDOREDUCTASE FADF-RELATED-RELATED"/>
    <property type="match status" value="1"/>
</dbReference>
<dbReference type="GO" id="GO:0005886">
    <property type="term" value="C:plasma membrane"/>
    <property type="evidence" value="ECO:0007669"/>
    <property type="project" value="TreeGrafter"/>
</dbReference>
<name>A0A2U9ILQ9_9CREN</name>
<evidence type="ECO:0000313" key="3">
    <source>
        <dbReference type="Proteomes" id="UP000248410"/>
    </source>
</evidence>
<dbReference type="GeneID" id="36837261"/>
<feature type="domain" description="Cysteine-rich" evidence="1">
    <location>
        <begin position="201"/>
        <end position="286"/>
    </location>
</feature>
<sequence length="300" mass="34616">MIEEGQLNFIRNMISKYLMEDYMPFPINKSACYEWANGLGLKKGGETILYTGCSYQLASIGQKFDQLLPKIYKIKGIENFSNLGRKFLKIYDKRATEILRNIVSLLRKAEIDFGYLYENEPYSGTVLLEMGMLKEFYEYGKKLIDLFNSFKVKKIITVDPHTHYTLLRLKEKFSWNVEVKNYLEILVNNNKNLHSVSTEEYVFHDSCLYSRFLGMRDLIRNLIKSSGINLKEDELITGKETSMCCGGPLAPINKEISDKIAKNRAEALKTVSKKVLLACPFCYVNLSPYVESYDIAEVLK</sequence>
<accession>A0A2U9ILQ9</accession>
<dbReference type="AlphaFoldDB" id="A0A2U9ILQ9"/>
<dbReference type="KEGG" id="asul:DFR86_04790"/>
<dbReference type="InterPro" id="IPR051460">
    <property type="entry name" value="HdrC_iron-sulfur_subunit"/>
</dbReference>
<keyword evidence="3" id="KW-1185">Reference proteome</keyword>
<organism evidence="2 3">
    <name type="scientific">Acidianus sulfidivorans JP7</name>
    <dbReference type="NCBI Taxonomy" id="619593"/>
    <lineage>
        <taxon>Archaea</taxon>
        <taxon>Thermoproteota</taxon>
        <taxon>Thermoprotei</taxon>
        <taxon>Sulfolobales</taxon>
        <taxon>Sulfolobaceae</taxon>
        <taxon>Acidianus</taxon>
    </lineage>
</organism>
<dbReference type="OrthoDB" id="42878at2157"/>
<dbReference type="Proteomes" id="UP000248410">
    <property type="component" value="Chromosome"/>
</dbReference>
<dbReference type="RefSeq" id="WP_110379833.1">
    <property type="nucleotide sequence ID" value="NZ_CP029288.2"/>
</dbReference>
<dbReference type="GO" id="GO:0016491">
    <property type="term" value="F:oxidoreductase activity"/>
    <property type="evidence" value="ECO:0007669"/>
    <property type="project" value="UniProtKB-ARBA"/>
</dbReference>
<proteinExistence type="predicted"/>
<reference evidence="2 3" key="1">
    <citation type="submission" date="2018-05" db="EMBL/GenBank/DDBJ databases">
        <title>Complete Genome Sequences of Extremely Thermoacidophilic, Metal-Mobilizing Type-Strain Members of the Archaeal Family Sulfolobaceae: Acidianus brierleyi DSM-1651T, Acidianus sulfidivorans DSM-18786T, Metallosphaera hakonensis DSM-7519T, and Metallosphaera prunae DSM-10039T.</title>
        <authorList>
            <person name="Counts J.A."/>
            <person name="Kelly R.M."/>
        </authorList>
    </citation>
    <scope>NUCLEOTIDE SEQUENCE [LARGE SCALE GENOMIC DNA]</scope>
    <source>
        <strain evidence="2 3">JP7</strain>
    </source>
</reference>
<gene>
    <name evidence="2" type="ORF">DFR86_04790</name>
</gene>
<evidence type="ECO:0000313" key="2">
    <source>
        <dbReference type="EMBL" id="AWR96943.1"/>
    </source>
</evidence>